<reference evidence="4" key="2">
    <citation type="submission" date="2019-10" db="EMBL/GenBank/DDBJ databases">
        <title>A de novo genome assembly of a pear dwarfing rootstock.</title>
        <authorList>
            <person name="Wang F."/>
            <person name="Wang J."/>
            <person name="Li S."/>
            <person name="Zhang Y."/>
            <person name="Fang M."/>
            <person name="Ma L."/>
            <person name="Zhao Y."/>
            <person name="Jiang S."/>
        </authorList>
    </citation>
    <scope>NUCLEOTIDE SEQUENCE [LARGE SCALE GENOMIC DNA]</scope>
</reference>
<feature type="region of interest" description="Disordered" evidence="1">
    <location>
        <begin position="32"/>
        <end position="55"/>
    </location>
</feature>
<keyword evidence="4" id="KW-1185">Reference proteome</keyword>
<reference evidence="3 4" key="1">
    <citation type="submission" date="2019-09" db="EMBL/GenBank/DDBJ databases">
        <authorList>
            <person name="Ou C."/>
        </authorList>
    </citation>
    <scope>NUCLEOTIDE SEQUENCE [LARGE SCALE GENOMIC DNA]</scope>
    <source>
        <strain evidence="3">S2</strain>
        <tissue evidence="3">Leaf</tissue>
    </source>
</reference>
<evidence type="ECO:0000313" key="3">
    <source>
        <dbReference type="EMBL" id="KAB2596026.1"/>
    </source>
</evidence>
<dbReference type="Proteomes" id="UP000327157">
    <property type="component" value="Chromosome 7"/>
</dbReference>
<evidence type="ECO:0000256" key="1">
    <source>
        <dbReference type="SAM" id="MobiDB-lite"/>
    </source>
</evidence>
<accession>A0A5N5EZ14</accession>
<sequence>MERRAAMRSTLVFVLVVLTFMAANEHTVVVEGSRSPSSFKVQQSPSPSPGSSDCPPQECEASCRAELLGDYIGFECMPIGDATVWVCFAKDTVISPAPNNVVS</sequence>
<organism evidence="3 4">
    <name type="scientific">Pyrus ussuriensis x Pyrus communis</name>
    <dbReference type="NCBI Taxonomy" id="2448454"/>
    <lineage>
        <taxon>Eukaryota</taxon>
        <taxon>Viridiplantae</taxon>
        <taxon>Streptophyta</taxon>
        <taxon>Embryophyta</taxon>
        <taxon>Tracheophyta</taxon>
        <taxon>Spermatophyta</taxon>
        <taxon>Magnoliopsida</taxon>
        <taxon>eudicotyledons</taxon>
        <taxon>Gunneridae</taxon>
        <taxon>Pentapetalae</taxon>
        <taxon>rosids</taxon>
        <taxon>fabids</taxon>
        <taxon>Rosales</taxon>
        <taxon>Rosaceae</taxon>
        <taxon>Amygdaloideae</taxon>
        <taxon>Maleae</taxon>
        <taxon>Pyrus</taxon>
    </lineage>
</organism>
<feature type="signal peptide" evidence="2">
    <location>
        <begin position="1"/>
        <end position="25"/>
    </location>
</feature>
<name>A0A5N5EZ14_9ROSA</name>
<reference evidence="3 4" key="3">
    <citation type="submission" date="2019-11" db="EMBL/GenBank/DDBJ databases">
        <title>A de novo genome assembly of a pear dwarfing rootstock.</title>
        <authorList>
            <person name="Wang F."/>
            <person name="Wang J."/>
            <person name="Li S."/>
            <person name="Zhang Y."/>
            <person name="Fang M."/>
            <person name="Ma L."/>
            <person name="Zhao Y."/>
            <person name="Jiang S."/>
        </authorList>
    </citation>
    <scope>NUCLEOTIDE SEQUENCE [LARGE SCALE GENOMIC DNA]</scope>
    <source>
        <strain evidence="3">S2</strain>
        <tissue evidence="3">Leaf</tissue>
    </source>
</reference>
<dbReference type="EMBL" id="SMOL01000781">
    <property type="protein sequence ID" value="KAB2596026.1"/>
    <property type="molecule type" value="Genomic_DNA"/>
</dbReference>
<protein>
    <submittedName>
        <fullName evidence="3">Uncharacterized protein</fullName>
    </submittedName>
</protein>
<evidence type="ECO:0000313" key="4">
    <source>
        <dbReference type="Proteomes" id="UP000327157"/>
    </source>
</evidence>
<feature type="chain" id="PRO_5024439608" evidence="2">
    <location>
        <begin position="26"/>
        <end position="103"/>
    </location>
</feature>
<gene>
    <name evidence="3" type="ORF">D8674_031476</name>
</gene>
<keyword evidence="2" id="KW-0732">Signal</keyword>
<evidence type="ECO:0000256" key="2">
    <source>
        <dbReference type="SAM" id="SignalP"/>
    </source>
</evidence>
<comment type="caution">
    <text evidence="3">The sequence shown here is derived from an EMBL/GenBank/DDBJ whole genome shotgun (WGS) entry which is preliminary data.</text>
</comment>
<feature type="compositionally biased region" description="Polar residues" evidence="1">
    <location>
        <begin position="34"/>
        <end position="43"/>
    </location>
</feature>
<proteinExistence type="predicted"/>
<dbReference type="AlphaFoldDB" id="A0A5N5EZ14"/>